<organism evidence="4 5">
    <name type="scientific">Aequorivita viscosa</name>
    <dbReference type="NCBI Taxonomy" id="797419"/>
    <lineage>
        <taxon>Bacteria</taxon>
        <taxon>Pseudomonadati</taxon>
        <taxon>Bacteroidota</taxon>
        <taxon>Flavobacteriia</taxon>
        <taxon>Flavobacteriales</taxon>
        <taxon>Flavobacteriaceae</taxon>
        <taxon>Aequorivita</taxon>
    </lineage>
</organism>
<dbReference type="SUPFAM" id="SSF46894">
    <property type="entry name" value="C-terminal effector domain of the bipartite response regulators"/>
    <property type="match status" value="1"/>
</dbReference>
<evidence type="ECO:0000313" key="5">
    <source>
        <dbReference type="Proteomes" id="UP000184172"/>
    </source>
</evidence>
<evidence type="ECO:0000259" key="3">
    <source>
        <dbReference type="PROSITE" id="PS50043"/>
    </source>
</evidence>
<dbReference type="InterPro" id="IPR036388">
    <property type="entry name" value="WH-like_DNA-bd_sf"/>
</dbReference>
<keyword evidence="5" id="KW-1185">Reference proteome</keyword>
<evidence type="ECO:0000313" key="4">
    <source>
        <dbReference type="EMBL" id="SHK06015.1"/>
    </source>
</evidence>
<dbReference type="RefSeq" id="WP_073222177.1">
    <property type="nucleotide sequence ID" value="NZ_FNNS01000042.1"/>
</dbReference>
<dbReference type="AlphaFoldDB" id="A0A1M6PDI2"/>
<feature type="transmembrane region" description="Helical" evidence="2">
    <location>
        <begin position="449"/>
        <end position="467"/>
    </location>
</feature>
<gene>
    <name evidence="4" type="ORF">SAMN04487908_1462</name>
</gene>
<dbReference type="SUPFAM" id="SSF48452">
    <property type="entry name" value="TPR-like"/>
    <property type="match status" value="1"/>
</dbReference>
<name>A0A1M6PDI2_9FLAO</name>
<dbReference type="OrthoDB" id="1090267at2"/>
<dbReference type="PROSITE" id="PS50043">
    <property type="entry name" value="HTH_LUXR_2"/>
    <property type="match status" value="1"/>
</dbReference>
<dbReference type="Gene3D" id="1.10.10.10">
    <property type="entry name" value="Winged helix-like DNA-binding domain superfamily/Winged helix DNA-binding domain"/>
    <property type="match status" value="1"/>
</dbReference>
<keyword evidence="2" id="KW-1133">Transmembrane helix</keyword>
<feature type="coiled-coil region" evidence="1">
    <location>
        <begin position="514"/>
        <end position="548"/>
    </location>
</feature>
<dbReference type="GO" id="GO:0006355">
    <property type="term" value="P:regulation of DNA-templated transcription"/>
    <property type="evidence" value="ECO:0007669"/>
    <property type="project" value="InterPro"/>
</dbReference>
<proteinExistence type="predicted"/>
<dbReference type="GO" id="GO:0003677">
    <property type="term" value="F:DNA binding"/>
    <property type="evidence" value="ECO:0007669"/>
    <property type="project" value="InterPro"/>
</dbReference>
<accession>A0A1M6PDI2</accession>
<feature type="coiled-coil region" evidence="1">
    <location>
        <begin position="390"/>
        <end position="417"/>
    </location>
</feature>
<dbReference type="Gene3D" id="1.25.40.10">
    <property type="entry name" value="Tetratricopeptide repeat domain"/>
    <property type="match status" value="1"/>
</dbReference>
<dbReference type="SMART" id="SM00421">
    <property type="entry name" value="HTH_LUXR"/>
    <property type="match status" value="1"/>
</dbReference>
<dbReference type="InterPro" id="IPR000792">
    <property type="entry name" value="Tscrpt_reg_LuxR_C"/>
</dbReference>
<dbReference type="STRING" id="797419.SAMN05216556_1422"/>
<keyword evidence="2" id="KW-0472">Membrane</keyword>
<dbReference type="EMBL" id="FQYV01000046">
    <property type="protein sequence ID" value="SHK06015.1"/>
    <property type="molecule type" value="Genomic_DNA"/>
</dbReference>
<dbReference type="Pfam" id="PF00196">
    <property type="entry name" value="GerE"/>
    <property type="match status" value="1"/>
</dbReference>
<protein>
    <submittedName>
        <fullName evidence="4">Regulatory protein, luxR family</fullName>
    </submittedName>
</protein>
<keyword evidence="1" id="KW-0175">Coiled coil</keyword>
<dbReference type="InterPro" id="IPR011990">
    <property type="entry name" value="TPR-like_helical_dom_sf"/>
</dbReference>
<dbReference type="InterPro" id="IPR016032">
    <property type="entry name" value="Sig_transdc_resp-reg_C-effctor"/>
</dbReference>
<feature type="domain" description="HTH luxR-type" evidence="3">
    <location>
        <begin position="599"/>
        <end position="664"/>
    </location>
</feature>
<evidence type="ECO:0000256" key="1">
    <source>
        <dbReference type="SAM" id="Coils"/>
    </source>
</evidence>
<keyword evidence="2" id="KW-0812">Transmembrane</keyword>
<sequence length="669" mass="78383">MNLRCFIVILGFILGFWKGFAFPECNAVLSIQAFEKLDSREKLNKIHPYLHQAFCNADRKEQYLKLYLDTFAVSEGAFQRLNELKYLLHNLELEDNALPFLDFFGVVLDEVGKRYPNVKNDLIFINLKFSYYNRRFGNAKACSYLYNYSGLANSDAPKTTDLFKYFIALSKCAESSDDYNASVYYLIQALEVTKNFDYPVNRLKSGHVFKFLSNLYYELEDYKNTEKYADSAINTFLPEFKLKNGLAVAFENKALALHQLTGDTKQALTYLDNAQEIYKKIENSARYHYVDRLKAEVLLIDDPDLATQYLFTYINFSYANKSRIHYAKGWLLAHRIIKENQLEHLELSPDIKVTSRQIIDTLTALLPNEKLKMQLEISSAIIEYYSLFKNTDSLIKYNELQNKLEAARNKLTTEQRQTNLNLYLTNHHKEQELASLNLLNQKQSYQNKLLSGLICLVVGSLIFYYFYKRKQRQIILARLQLKESEHEKLRTQQKLKEELILRKEQNEKLLKLAYDNEVKRKQLLQLQLKEKQNEVEAAQLEKQSNINLLNEVFIALKDDSVNNASHLIRKLRRNDVITRHNDSLKEIFKSISPVLMESLERINPDLTDQDILYCALIRQNYSTQQIADFLNISPKSVNQHKYRLKKKLELDRNISISSFLKDLSLKEIE</sequence>
<dbReference type="Proteomes" id="UP000184172">
    <property type="component" value="Unassembled WGS sequence"/>
</dbReference>
<evidence type="ECO:0000256" key="2">
    <source>
        <dbReference type="SAM" id="Phobius"/>
    </source>
</evidence>
<reference evidence="5" key="1">
    <citation type="submission" date="2016-11" db="EMBL/GenBank/DDBJ databases">
        <authorList>
            <person name="Varghese N."/>
            <person name="Submissions S."/>
        </authorList>
    </citation>
    <scope>NUCLEOTIDE SEQUENCE [LARGE SCALE GENOMIC DNA]</scope>
    <source>
        <strain evidence="5">DSM 26349</strain>
    </source>
</reference>